<evidence type="ECO:0000256" key="2">
    <source>
        <dbReference type="ARBA" id="ARBA00022679"/>
    </source>
</evidence>
<dbReference type="InterPro" id="IPR014031">
    <property type="entry name" value="Ketoacyl_synth_C"/>
</dbReference>
<evidence type="ECO:0000313" key="5">
    <source>
        <dbReference type="EMBL" id="OGD87166.1"/>
    </source>
</evidence>
<name>A0A1F5G5L5_9BACT</name>
<feature type="domain" description="Ketosynthase family 3 (KS3)" evidence="4">
    <location>
        <begin position="20"/>
        <end position="447"/>
    </location>
</feature>
<evidence type="ECO:0000256" key="3">
    <source>
        <dbReference type="RuleBase" id="RU003694"/>
    </source>
</evidence>
<comment type="caution">
    <text evidence="5">The sequence shown here is derived from an EMBL/GenBank/DDBJ whole genome shotgun (WGS) entry which is preliminary data.</text>
</comment>
<comment type="similarity">
    <text evidence="1 3">Belongs to the thiolase-like superfamily. Beta-ketoacyl-ACP synthases family.</text>
</comment>
<dbReference type="PANTHER" id="PTHR11712">
    <property type="entry name" value="POLYKETIDE SYNTHASE-RELATED"/>
    <property type="match status" value="1"/>
</dbReference>
<dbReference type="Proteomes" id="UP000179102">
    <property type="component" value="Unassembled WGS sequence"/>
</dbReference>
<keyword evidence="2 3" id="KW-0808">Transferase</keyword>
<dbReference type="InterPro" id="IPR018201">
    <property type="entry name" value="Ketoacyl_synth_AS"/>
</dbReference>
<accession>A0A1F5G5L5</accession>
<evidence type="ECO:0000259" key="4">
    <source>
        <dbReference type="PROSITE" id="PS52004"/>
    </source>
</evidence>
<dbReference type="CDD" id="cd00834">
    <property type="entry name" value="KAS_I_II"/>
    <property type="match status" value="1"/>
</dbReference>
<dbReference type="Pfam" id="PF02801">
    <property type="entry name" value="Ketoacyl-synt_C"/>
    <property type="match status" value="1"/>
</dbReference>
<dbReference type="SUPFAM" id="SSF53901">
    <property type="entry name" value="Thiolase-like"/>
    <property type="match status" value="2"/>
</dbReference>
<dbReference type="Gene3D" id="3.40.47.10">
    <property type="match status" value="1"/>
</dbReference>
<dbReference type="PROSITE" id="PS00606">
    <property type="entry name" value="KS3_1"/>
    <property type="match status" value="1"/>
</dbReference>
<dbReference type="STRING" id="1797711.A2870_03370"/>
<dbReference type="AlphaFoldDB" id="A0A1F5G5L5"/>
<dbReference type="GO" id="GO:0004315">
    <property type="term" value="F:3-oxoacyl-[acyl-carrier-protein] synthase activity"/>
    <property type="evidence" value="ECO:0007669"/>
    <property type="project" value="InterPro"/>
</dbReference>
<dbReference type="PANTHER" id="PTHR11712:SF336">
    <property type="entry name" value="3-OXOACYL-[ACYL-CARRIER-PROTEIN] SYNTHASE, MITOCHONDRIAL"/>
    <property type="match status" value="1"/>
</dbReference>
<dbReference type="InterPro" id="IPR016039">
    <property type="entry name" value="Thiolase-like"/>
</dbReference>
<reference evidence="5 6" key="1">
    <citation type="journal article" date="2016" name="Nat. Commun.">
        <title>Thousands of microbial genomes shed light on interconnected biogeochemical processes in an aquifer system.</title>
        <authorList>
            <person name="Anantharaman K."/>
            <person name="Brown C.T."/>
            <person name="Hug L.A."/>
            <person name="Sharon I."/>
            <person name="Castelle C.J."/>
            <person name="Probst A.J."/>
            <person name="Thomas B.C."/>
            <person name="Singh A."/>
            <person name="Wilkins M.J."/>
            <person name="Karaoz U."/>
            <person name="Brodie E.L."/>
            <person name="Williams K.H."/>
            <person name="Hubbard S.S."/>
            <person name="Banfield J.F."/>
        </authorList>
    </citation>
    <scope>NUCLEOTIDE SEQUENCE [LARGE SCALE GENOMIC DNA]</scope>
</reference>
<gene>
    <name evidence="5" type="ORF">A2870_03370</name>
</gene>
<dbReference type="PROSITE" id="PS52004">
    <property type="entry name" value="KS3_2"/>
    <property type="match status" value="1"/>
</dbReference>
<dbReference type="Pfam" id="PF00109">
    <property type="entry name" value="ketoacyl-synt"/>
    <property type="match status" value="1"/>
</dbReference>
<protein>
    <recommendedName>
        <fullName evidence="4">Ketosynthase family 3 (KS3) domain-containing protein</fullName>
    </recommendedName>
</protein>
<evidence type="ECO:0000256" key="1">
    <source>
        <dbReference type="ARBA" id="ARBA00008467"/>
    </source>
</evidence>
<sequence length="448" mass="47563">MERSSYSPQGEWANSPERQSRRIVVTGISLITPLGIDTKTTWENIIASRSGFRSFDLNELARNSNYPEQDTPDTKIEASVAGIIDIDVKKELGEYGIKKNLHKMSRSTQLSLLASTQALTEAGLLENGEIRCIPNPARFGVRIGTLLGGTHHLINVHSRIQRGLRPMPSDVLIAGPERISSVPSMAFGAMGPVETPVAACATGSLAIIGGAQDIFEGDADIMLVGGVDAPIHPDELSMYDILPALSREKDPNLASRPFDKSRDGFVMAEGAGVLVLESEEHAKKRGAKILAVFSGYGKASDADHDTRPNGRGAKIALDIAIRRAGLPDSGILYYNAHGTGTIKGDDIEVEAFLEVFGSLPQKPDFAISSTKSSMGHTRGASGAIEAGIAILALNSNTLPPTLHLENPIDEASCVNLVPNDAQAKKVGIVYSGNFGFGGMGAVVAFEKP</sequence>
<evidence type="ECO:0000313" key="6">
    <source>
        <dbReference type="Proteomes" id="UP000179102"/>
    </source>
</evidence>
<organism evidence="5 6">
    <name type="scientific">Candidatus Curtissbacteria bacterium RIFCSPHIGHO2_01_FULL_41_11</name>
    <dbReference type="NCBI Taxonomy" id="1797711"/>
    <lineage>
        <taxon>Bacteria</taxon>
        <taxon>Candidatus Curtissiibacteriota</taxon>
    </lineage>
</organism>
<dbReference type="InterPro" id="IPR014030">
    <property type="entry name" value="Ketoacyl_synth_N"/>
</dbReference>
<dbReference type="SMART" id="SM00825">
    <property type="entry name" value="PKS_KS"/>
    <property type="match status" value="1"/>
</dbReference>
<dbReference type="EMBL" id="MFAZ01000018">
    <property type="protein sequence ID" value="OGD87166.1"/>
    <property type="molecule type" value="Genomic_DNA"/>
</dbReference>
<dbReference type="InterPro" id="IPR020841">
    <property type="entry name" value="PKS_Beta-ketoAc_synthase_dom"/>
</dbReference>
<dbReference type="InterPro" id="IPR000794">
    <property type="entry name" value="Beta-ketoacyl_synthase"/>
</dbReference>
<proteinExistence type="inferred from homology"/>
<dbReference type="GO" id="GO:0006633">
    <property type="term" value="P:fatty acid biosynthetic process"/>
    <property type="evidence" value="ECO:0007669"/>
    <property type="project" value="InterPro"/>
</dbReference>